<accession>A0ABQ7J5D2</accession>
<evidence type="ECO:0000313" key="2">
    <source>
        <dbReference type="EMBL" id="KAF8819174.1"/>
    </source>
</evidence>
<proteinExistence type="predicted"/>
<keyword evidence="3" id="KW-1185">Reference proteome</keyword>
<name>A0ABQ7J5D2_9APIC</name>
<dbReference type="PANTHER" id="PTHR10569:SF2">
    <property type="entry name" value="GLYCOGEN DEBRANCHING ENZYME"/>
    <property type="match status" value="1"/>
</dbReference>
<evidence type="ECO:0000259" key="1">
    <source>
        <dbReference type="Pfam" id="PF06202"/>
    </source>
</evidence>
<sequence>MYASIRRIVFSRMPAFINTSKDPLVLSLAFASLQFYSFVKSSPLQWGTTLPSLSAGLPHFSTGFMRNWGRDTFIAFHGILLTTGRFLEAREEILGYARVLRHSLIPNLLDSGNTPRYNARDATWFFLQAIQDYCLLSPEGLEFLNTKVDLKYKINEESLEIITVGDIVHFILQSHITGIHFTEWNAGSSIDEHMMDEGFKISIYSDPQTGFIFGGNKYNCGTWMDKMGSSDKAGNKGLPATPRDGAAVEIIGLLKSSLRFMNSIRAKYFRDRLFQLKDASEITSMEWGSHLTQFFEEYFFIDEKDTSALIQNRCIYKDVYQSSTRADFQLRPNVCIAMAVAPELFNKQRLWGINQLGLKTLDPLDEQFCGDYDNSNNSSDRKIAHGWNYHQGPEWIWPLGYFLKAKFIFLLEEKFYSREECVKNCMEFLVNHRRFLEENLWISLPELTNADGQECFFSCKAQAWSIATILSFLHFIYIT</sequence>
<dbReference type="InterPro" id="IPR032790">
    <property type="entry name" value="GDE_C"/>
</dbReference>
<comment type="caution">
    <text evidence="2">The sequence shown here is derived from an EMBL/GenBank/DDBJ whole genome shotgun (WGS) entry which is preliminary data.</text>
</comment>
<dbReference type="Proteomes" id="UP000823046">
    <property type="component" value="Unassembled WGS sequence"/>
</dbReference>
<evidence type="ECO:0000313" key="3">
    <source>
        <dbReference type="Proteomes" id="UP000823046"/>
    </source>
</evidence>
<organism evidence="2 3">
    <name type="scientific">Cardiosporidium cionae</name>
    <dbReference type="NCBI Taxonomy" id="476202"/>
    <lineage>
        <taxon>Eukaryota</taxon>
        <taxon>Sar</taxon>
        <taxon>Alveolata</taxon>
        <taxon>Apicomplexa</taxon>
        <taxon>Aconoidasida</taxon>
        <taxon>Nephromycida</taxon>
        <taxon>Cardiosporidium</taxon>
    </lineage>
</organism>
<dbReference type="EMBL" id="JADAQX010000912">
    <property type="protein sequence ID" value="KAF8819174.1"/>
    <property type="molecule type" value="Genomic_DNA"/>
</dbReference>
<dbReference type="Pfam" id="PF06202">
    <property type="entry name" value="GDE_C"/>
    <property type="match status" value="1"/>
</dbReference>
<reference evidence="2 3" key="1">
    <citation type="journal article" date="2020" name="bioRxiv">
        <title>Metabolic contributions of an alphaproteobacterial endosymbiont in the apicomplexan Cardiosporidium cionae.</title>
        <authorList>
            <person name="Hunter E.S."/>
            <person name="Paight C.J."/>
            <person name="Lane C.E."/>
        </authorList>
    </citation>
    <scope>NUCLEOTIDE SEQUENCE [LARGE SCALE GENOMIC DNA]</scope>
    <source>
        <strain evidence="2">ESH_2018</strain>
    </source>
</reference>
<dbReference type="SUPFAM" id="SSF48208">
    <property type="entry name" value="Six-hairpin glycosidases"/>
    <property type="match status" value="1"/>
</dbReference>
<dbReference type="InterPro" id="IPR008928">
    <property type="entry name" value="6-hairpin_glycosidase_sf"/>
</dbReference>
<feature type="domain" description="Glycogen debranching enzyme C-terminal" evidence="1">
    <location>
        <begin position="35"/>
        <end position="470"/>
    </location>
</feature>
<dbReference type="InterPro" id="IPR010401">
    <property type="entry name" value="AGL/Gdb1"/>
</dbReference>
<gene>
    <name evidence="2" type="ORF">IE077_001515</name>
</gene>
<protein>
    <submittedName>
        <fullName evidence="2">Amylo-alpha-1,6-glucosidase</fullName>
    </submittedName>
</protein>
<dbReference type="PANTHER" id="PTHR10569">
    <property type="entry name" value="GLYCOGEN DEBRANCHING ENZYME"/>
    <property type="match status" value="1"/>
</dbReference>